<evidence type="ECO:0000313" key="7">
    <source>
        <dbReference type="Proteomes" id="UP000239936"/>
    </source>
</evidence>
<protein>
    <submittedName>
        <fullName evidence="6">1-acyl-sn-glycerol-3-phosphate acyltransferase</fullName>
    </submittedName>
</protein>
<dbReference type="PANTHER" id="PTHR10434:SF40">
    <property type="entry name" value="1-ACYL-SN-GLYCEROL-3-PHOSPHATE ACYLTRANSFERASE"/>
    <property type="match status" value="1"/>
</dbReference>
<keyword evidence="2 6" id="KW-0808">Transferase</keyword>
<dbReference type="PROSITE" id="PS51257">
    <property type="entry name" value="PROKAR_LIPOPROTEIN"/>
    <property type="match status" value="1"/>
</dbReference>
<dbReference type="RefSeq" id="WP_105073347.1">
    <property type="nucleotide sequence ID" value="NZ_JAFLKP010000232.1"/>
</dbReference>
<dbReference type="CDD" id="cd07989">
    <property type="entry name" value="LPLAT_AGPAT-like"/>
    <property type="match status" value="1"/>
</dbReference>
<name>A0A2S7XSG7_9GAMM</name>
<dbReference type="AlphaFoldDB" id="A0A2S7XSG7"/>
<dbReference type="Pfam" id="PF01553">
    <property type="entry name" value="Acyltransferase"/>
    <property type="match status" value="1"/>
</dbReference>
<dbReference type="GO" id="GO:0003841">
    <property type="term" value="F:1-acylglycerol-3-phosphate O-acyltransferase activity"/>
    <property type="evidence" value="ECO:0007669"/>
    <property type="project" value="TreeGrafter"/>
</dbReference>
<dbReference type="EMBL" id="PPGH01000034">
    <property type="protein sequence ID" value="PQJ96586.1"/>
    <property type="molecule type" value="Genomic_DNA"/>
</dbReference>
<keyword evidence="4" id="KW-0812">Transmembrane</keyword>
<reference evidence="6 7" key="1">
    <citation type="submission" date="2018-01" db="EMBL/GenBank/DDBJ databases">
        <title>The complete genome sequence of Chromatium okenii LaCa, a purple sulfur bacterium with a turbulent life.</title>
        <authorList>
            <person name="Luedin S.M."/>
            <person name="Liechti N."/>
            <person name="Storelli N."/>
            <person name="Danza F."/>
            <person name="Wittwer M."/>
            <person name="Pothier J.F."/>
            <person name="Tonolla M.A."/>
        </authorList>
    </citation>
    <scope>NUCLEOTIDE SEQUENCE [LARGE SCALE GENOMIC DNA]</scope>
    <source>
        <strain evidence="6 7">LaCa</strain>
    </source>
</reference>
<feature type="transmembrane region" description="Helical" evidence="4">
    <location>
        <begin position="6"/>
        <end position="29"/>
    </location>
</feature>
<keyword evidence="3 6" id="KW-0012">Acyltransferase</keyword>
<feature type="domain" description="Phospholipid/glycerol acyltransferase" evidence="5">
    <location>
        <begin position="73"/>
        <end position="188"/>
    </location>
</feature>
<sequence>MLLLRSLLYQIVFLSSTFLFSCAIVIAAGTNRKSPAASRLANTWGRFNLRALRIICQLDYRIQGLENLPKTNVIVLAKHQSTWETVAIRALLPSEQSWVLKQELMGVPFFGWAMRQLQPIAIDRRAGRRAVMQVIHDGQQRLDAGRWVIVFPEGTRVAPNTRRPYAIGGALLAERSGYPVLPMAHNAGYFWGRRSFIKRPGTIDLVIGQLVDSKGRKAAELNAEVEEWIETTVAGLPRA</sequence>
<evidence type="ECO:0000256" key="2">
    <source>
        <dbReference type="ARBA" id="ARBA00022679"/>
    </source>
</evidence>
<comment type="pathway">
    <text evidence="1">Lipid metabolism.</text>
</comment>
<proteinExistence type="predicted"/>
<evidence type="ECO:0000256" key="3">
    <source>
        <dbReference type="ARBA" id="ARBA00023315"/>
    </source>
</evidence>
<evidence type="ECO:0000313" key="6">
    <source>
        <dbReference type="EMBL" id="PQJ96586.1"/>
    </source>
</evidence>
<keyword evidence="4" id="KW-0472">Membrane</keyword>
<dbReference type="InterPro" id="IPR002123">
    <property type="entry name" value="Plipid/glycerol_acylTrfase"/>
</dbReference>
<dbReference type="PANTHER" id="PTHR10434">
    <property type="entry name" value="1-ACYL-SN-GLYCEROL-3-PHOSPHATE ACYLTRANSFERASE"/>
    <property type="match status" value="1"/>
</dbReference>
<gene>
    <name evidence="6" type="ORF">CXB77_07155</name>
</gene>
<evidence type="ECO:0000259" key="5">
    <source>
        <dbReference type="SMART" id="SM00563"/>
    </source>
</evidence>
<dbReference type="OrthoDB" id="9812274at2"/>
<keyword evidence="4" id="KW-1133">Transmembrane helix</keyword>
<keyword evidence="7" id="KW-1185">Reference proteome</keyword>
<accession>A0A2S7XSG7</accession>
<dbReference type="GO" id="GO:0006654">
    <property type="term" value="P:phosphatidic acid biosynthetic process"/>
    <property type="evidence" value="ECO:0007669"/>
    <property type="project" value="TreeGrafter"/>
</dbReference>
<dbReference type="SMART" id="SM00563">
    <property type="entry name" value="PlsC"/>
    <property type="match status" value="1"/>
</dbReference>
<organism evidence="6 7">
    <name type="scientific">Chromatium okenii</name>
    <dbReference type="NCBI Taxonomy" id="61644"/>
    <lineage>
        <taxon>Bacteria</taxon>
        <taxon>Pseudomonadati</taxon>
        <taxon>Pseudomonadota</taxon>
        <taxon>Gammaproteobacteria</taxon>
        <taxon>Chromatiales</taxon>
        <taxon>Chromatiaceae</taxon>
        <taxon>Chromatium</taxon>
    </lineage>
</organism>
<comment type="caution">
    <text evidence="6">The sequence shown here is derived from an EMBL/GenBank/DDBJ whole genome shotgun (WGS) entry which is preliminary data.</text>
</comment>
<dbReference type="Proteomes" id="UP000239936">
    <property type="component" value="Unassembled WGS sequence"/>
</dbReference>
<dbReference type="SUPFAM" id="SSF69593">
    <property type="entry name" value="Glycerol-3-phosphate (1)-acyltransferase"/>
    <property type="match status" value="1"/>
</dbReference>
<evidence type="ECO:0000256" key="4">
    <source>
        <dbReference type="SAM" id="Phobius"/>
    </source>
</evidence>
<evidence type="ECO:0000256" key="1">
    <source>
        <dbReference type="ARBA" id="ARBA00005189"/>
    </source>
</evidence>